<feature type="transmembrane region" description="Helical" evidence="1">
    <location>
        <begin position="180"/>
        <end position="198"/>
    </location>
</feature>
<comment type="caution">
    <text evidence="2">The sequence shown here is derived from an EMBL/GenBank/DDBJ whole genome shotgun (WGS) entry which is preliminary data.</text>
</comment>
<keyword evidence="3" id="KW-1185">Reference proteome</keyword>
<keyword evidence="1" id="KW-0472">Membrane</keyword>
<dbReference type="InterPro" id="IPR023298">
    <property type="entry name" value="ATPase_P-typ_TM_dom_sf"/>
</dbReference>
<evidence type="ECO:0000256" key="1">
    <source>
        <dbReference type="SAM" id="Phobius"/>
    </source>
</evidence>
<organism evidence="2 3">
    <name type="scientific">Rahnella contaminans</name>
    <dbReference type="NCBI Taxonomy" id="2703882"/>
    <lineage>
        <taxon>Bacteria</taxon>
        <taxon>Pseudomonadati</taxon>
        <taxon>Pseudomonadota</taxon>
        <taxon>Gammaproteobacteria</taxon>
        <taxon>Enterobacterales</taxon>
        <taxon>Yersiniaceae</taxon>
        <taxon>Rahnella</taxon>
    </lineage>
</organism>
<keyword evidence="1" id="KW-0812">Transmembrane</keyword>
<feature type="transmembrane region" description="Helical" evidence="1">
    <location>
        <begin position="30"/>
        <end position="52"/>
    </location>
</feature>
<proteinExistence type="predicted"/>
<dbReference type="Proteomes" id="UP000476696">
    <property type="component" value="Unassembled WGS sequence"/>
</dbReference>
<name>A0A6M2B8E6_9GAMM</name>
<dbReference type="GO" id="GO:0022857">
    <property type="term" value="F:transmembrane transporter activity"/>
    <property type="evidence" value="ECO:0007669"/>
    <property type="project" value="UniProtKB-ARBA"/>
</dbReference>
<sequence length="221" mass="25557">MSTKYLNILKLIEIEEKRKRVKKEKHDSDVFILLLCIVLVAISVTLAFIYHITKNDWIKLSSIVLLLLAYITLPVMNAYKIYSHRAKIKRSFSLPFRDSVDLNIKSEFFIDGKYLPYLTKLKNEELRLGILEVKHERTCLEKRMTLMIGPIDKFGILPGVVATIATLIKIPGAYNWVTAIAYGYIGLTFISIFFYQLIMRYDRMIALTELALEIKSEASKI</sequence>
<dbReference type="EMBL" id="JAADJS010000005">
    <property type="protein sequence ID" value="NGX89448.1"/>
    <property type="molecule type" value="Genomic_DNA"/>
</dbReference>
<evidence type="ECO:0000313" key="2">
    <source>
        <dbReference type="EMBL" id="NGX89448.1"/>
    </source>
</evidence>
<keyword evidence="1" id="KW-1133">Transmembrane helix</keyword>
<feature type="transmembrane region" description="Helical" evidence="1">
    <location>
        <begin position="154"/>
        <end position="174"/>
    </location>
</feature>
<dbReference type="SUPFAM" id="SSF81665">
    <property type="entry name" value="Calcium ATPase, transmembrane domain M"/>
    <property type="match status" value="1"/>
</dbReference>
<evidence type="ECO:0000313" key="3">
    <source>
        <dbReference type="Proteomes" id="UP000476696"/>
    </source>
</evidence>
<reference evidence="2 3" key="2">
    <citation type="submission" date="2020-03" db="EMBL/GenBank/DDBJ databases">
        <title>Rahnella aceri sp. nov., isoated from traditional Jeju Makgeolli.</title>
        <authorList>
            <person name="Kim I.S."/>
            <person name="Jeon D."/>
        </authorList>
    </citation>
    <scope>NUCLEOTIDE SEQUENCE [LARGE SCALE GENOMIC DNA]</scope>
    <source>
        <strain evidence="2 3">Lac-M11</strain>
    </source>
</reference>
<protein>
    <submittedName>
        <fullName evidence="2">Uncharacterized protein</fullName>
    </submittedName>
</protein>
<dbReference type="AlphaFoldDB" id="A0A6M2B8E6"/>
<gene>
    <name evidence="2" type="ORF">GW579_20405</name>
</gene>
<reference evidence="2 3" key="1">
    <citation type="submission" date="2020-01" db="EMBL/GenBank/DDBJ databases">
        <authorList>
            <person name="Lee S.D."/>
        </authorList>
    </citation>
    <scope>NUCLEOTIDE SEQUENCE [LARGE SCALE GENOMIC DNA]</scope>
    <source>
        <strain evidence="2 3">Lac-M11</strain>
    </source>
</reference>
<accession>A0A6M2B8E6</accession>
<feature type="transmembrane region" description="Helical" evidence="1">
    <location>
        <begin position="58"/>
        <end position="79"/>
    </location>
</feature>